<gene>
    <name evidence="1" type="primary">Vigan.11G252200</name>
    <name evidence="1" type="ORF">VIGAN_11252200</name>
</gene>
<protein>
    <submittedName>
        <fullName evidence="1">Uncharacterized protein</fullName>
    </submittedName>
</protein>
<evidence type="ECO:0000313" key="2">
    <source>
        <dbReference type="Proteomes" id="UP000291084"/>
    </source>
</evidence>
<organism evidence="1 2">
    <name type="scientific">Vigna angularis var. angularis</name>
    <dbReference type="NCBI Taxonomy" id="157739"/>
    <lineage>
        <taxon>Eukaryota</taxon>
        <taxon>Viridiplantae</taxon>
        <taxon>Streptophyta</taxon>
        <taxon>Embryophyta</taxon>
        <taxon>Tracheophyta</taxon>
        <taxon>Spermatophyta</taxon>
        <taxon>Magnoliopsida</taxon>
        <taxon>eudicotyledons</taxon>
        <taxon>Gunneridae</taxon>
        <taxon>Pentapetalae</taxon>
        <taxon>rosids</taxon>
        <taxon>fabids</taxon>
        <taxon>Fabales</taxon>
        <taxon>Fabaceae</taxon>
        <taxon>Papilionoideae</taxon>
        <taxon>50 kb inversion clade</taxon>
        <taxon>NPAAA clade</taxon>
        <taxon>indigoferoid/millettioid clade</taxon>
        <taxon>Phaseoleae</taxon>
        <taxon>Vigna</taxon>
    </lineage>
</organism>
<accession>A0A0S3TCP4</accession>
<name>A0A0S3TCP4_PHAAN</name>
<keyword evidence="2" id="KW-1185">Reference proteome</keyword>
<dbReference type="Proteomes" id="UP000291084">
    <property type="component" value="Chromosome 11"/>
</dbReference>
<dbReference type="EMBL" id="AP015044">
    <property type="protein sequence ID" value="BAU02926.1"/>
    <property type="molecule type" value="Genomic_DNA"/>
</dbReference>
<sequence length="116" mass="13254">MIRVQLLDPRSGLLSQPKMIVIHTCPKQGPPNNRIWLNKHPLHKLKSFNHHACAAKKINHTTIMLKPRCNPIPTPHALKNPPPLLHKPTMTTSHQCTHKSNTIRLQTRLHHIIKGL</sequence>
<proteinExistence type="predicted"/>
<evidence type="ECO:0000313" key="1">
    <source>
        <dbReference type="EMBL" id="BAU02926.1"/>
    </source>
</evidence>
<reference evidence="1 2" key="1">
    <citation type="journal article" date="2015" name="Sci. Rep.">
        <title>The power of single molecule real-time sequencing technology in the de novo assembly of a eukaryotic genome.</title>
        <authorList>
            <person name="Sakai H."/>
            <person name="Naito K."/>
            <person name="Ogiso-Tanaka E."/>
            <person name="Takahashi Y."/>
            <person name="Iseki K."/>
            <person name="Muto C."/>
            <person name="Satou K."/>
            <person name="Teruya K."/>
            <person name="Shiroma A."/>
            <person name="Shimoji M."/>
            <person name="Hirano T."/>
            <person name="Itoh T."/>
            <person name="Kaga A."/>
            <person name="Tomooka N."/>
        </authorList>
    </citation>
    <scope>NUCLEOTIDE SEQUENCE [LARGE SCALE GENOMIC DNA]</scope>
    <source>
        <strain evidence="2">cv. Shumari</strain>
    </source>
</reference>
<dbReference type="AlphaFoldDB" id="A0A0S3TCP4"/>